<dbReference type="InterPro" id="IPR023352">
    <property type="entry name" value="MAPEG-like_dom_sf"/>
</dbReference>
<proteinExistence type="predicted"/>
<feature type="transmembrane region" description="Helical" evidence="2">
    <location>
        <begin position="264"/>
        <end position="282"/>
    </location>
</feature>
<feature type="transmembrane region" description="Helical" evidence="2">
    <location>
        <begin position="302"/>
        <end position="324"/>
    </location>
</feature>
<dbReference type="GO" id="GO:0005765">
    <property type="term" value="C:lysosomal membrane"/>
    <property type="evidence" value="ECO:0007669"/>
    <property type="project" value="TreeGrafter"/>
</dbReference>
<feature type="compositionally biased region" description="Basic and acidic residues" evidence="1">
    <location>
        <begin position="94"/>
        <end position="123"/>
    </location>
</feature>
<feature type="compositionally biased region" description="Polar residues" evidence="1">
    <location>
        <begin position="1"/>
        <end position="10"/>
    </location>
</feature>
<feature type="transmembrane region" description="Helical" evidence="2">
    <location>
        <begin position="379"/>
        <end position="400"/>
    </location>
</feature>
<feature type="region of interest" description="Disordered" evidence="1">
    <location>
        <begin position="1"/>
        <end position="195"/>
    </location>
</feature>
<organism evidence="3 4">
    <name type="scientific">Scomber scombrus</name>
    <name type="common">Atlantic mackerel</name>
    <name type="synonym">Scomber vernalis</name>
    <dbReference type="NCBI Taxonomy" id="13677"/>
    <lineage>
        <taxon>Eukaryota</taxon>
        <taxon>Metazoa</taxon>
        <taxon>Chordata</taxon>
        <taxon>Craniata</taxon>
        <taxon>Vertebrata</taxon>
        <taxon>Euteleostomi</taxon>
        <taxon>Actinopterygii</taxon>
        <taxon>Neopterygii</taxon>
        <taxon>Teleostei</taxon>
        <taxon>Neoteleostei</taxon>
        <taxon>Acanthomorphata</taxon>
        <taxon>Pelagiaria</taxon>
        <taxon>Scombriformes</taxon>
        <taxon>Scombridae</taxon>
        <taxon>Scomber</taxon>
    </lineage>
</organism>
<feature type="transmembrane region" description="Helical" evidence="2">
    <location>
        <begin position="355"/>
        <end position="373"/>
    </location>
</feature>
<evidence type="ECO:0000313" key="4">
    <source>
        <dbReference type="Proteomes" id="UP001314229"/>
    </source>
</evidence>
<evidence type="ECO:0000313" key="3">
    <source>
        <dbReference type="EMBL" id="CAK6949288.1"/>
    </source>
</evidence>
<feature type="compositionally biased region" description="Acidic residues" evidence="1">
    <location>
        <begin position="51"/>
        <end position="77"/>
    </location>
</feature>
<feature type="compositionally biased region" description="Basic and acidic residues" evidence="1">
    <location>
        <begin position="140"/>
        <end position="170"/>
    </location>
</feature>
<keyword evidence="2" id="KW-0472">Membrane</keyword>
<comment type="caution">
    <text evidence="3">The sequence shown here is derived from an EMBL/GenBank/DDBJ whole genome shotgun (WGS) entry which is preliminary data.</text>
</comment>
<name>A0AAV1MR09_SCOSC</name>
<dbReference type="Gene3D" id="1.20.120.550">
    <property type="entry name" value="Membrane associated eicosanoid/glutathione metabolism-like domain"/>
    <property type="match status" value="1"/>
</dbReference>
<evidence type="ECO:0000256" key="2">
    <source>
        <dbReference type="SAM" id="Phobius"/>
    </source>
</evidence>
<feature type="compositionally biased region" description="Low complexity" evidence="1">
    <location>
        <begin position="125"/>
        <end position="139"/>
    </location>
</feature>
<protein>
    <submittedName>
        <fullName evidence="3">Transmembrane protein 79</fullName>
    </submittedName>
</protein>
<dbReference type="PANTHER" id="PTHR31004">
    <property type="entry name" value="TRANSMEMBRANE PROTEIN 79"/>
    <property type="match status" value="1"/>
</dbReference>
<dbReference type="GO" id="GO:0032588">
    <property type="term" value="C:trans-Golgi network membrane"/>
    <property type="evidence" value="ECO:0007669"/>
    <property type="project" value="TreeGrafter"/>
</dbReference>
<feature type="compositionally biased region" description="Acidic residues" evidence="1">
    <location>
        <begin position="175"/>
        <end position="187"/>
    </location>
</feature>
<feature type="transmembrane region" description="Helical" evidence="2">
    <location>
        <begin position="407"/>
        <end position="427"/>
    </location>
</feature>
<accession>A0AAV1MR09</accession>
<feature type="compositionally biased region" description="Basic and acidic residues" evidence="1">
    <location>
        <begin position="32"/>
        <end position="50"/>
    </location>
</feature>
<keyword evidence="2 3" id="KW-0812">Transmembrane</keyword>
<dbReference type="GO" id="GO:0045055">
    <property type="term" value="P:regulated exocytosis"/>
    <property type="evidence" value="ECO:0007669"/>
    <property type="project" value="TreeGrafter"/>
</dbReference>
<sequence length="454" mass="51689">MSDQSGLNSKLTEEAAPLPAGPTTEPQTAGSEKTHESDSIEDRKTSKDEELKEEEEKEKEDQEKEEERDDQDKEEEEKVSGPSLQEPSTLPWPGDKDRRPQMDNKDEIHSEKAVLEPEERDTGISEGSQELSEEQSQTESDSKGKAKWRESMPEGERWRDDEIDVQRNNKGDGSLADDEEEEEDEQEESHWISEKPALGFTPQVRIVRPSSKELPEESMVFIERDIEKEPQVEPESEMQMYDNWNEQDDKYYLCEHVCSENARLALGLVAAGLLFPLLVWVGYTFLPFDSPLLVSAPLRVVYTLRCSFFAIIPILLGVVVQGVARLRYSALKPLYQSPLVNREVAVHWHFVHESLALFLFYFLQLAVMATYISQDLVKLVPLLTIIFVFGRLIYWLCLALDSSIRGFGFGFSFFPILVMLGINLYYVCASVGQGAVFDVGPSATAPPPRVRWWN</sequence>
<gene>
    <name evidence="3" type="ORF">FSCOSCO3_A029588</name>
</gene>
<dbReference type="SUPFAM" id="SSF161084">
    <property type="entry name" value="MAPEG domain-like"/>
    <property type="match status" value="1"/>
</dbReference>
<reference evidence="3 4" key="1">
    <citation type="submission" date="2024-01" db="EMBL/GenBank/DDBJ databases">
        <authorList>
            <person name="Alioto T."/>
            <person name="Alioto T."/>
            <person name="Gomez Garrido J."/>
        </authorList>
    </citation>
    <scope>NUCLEOTIDE SEQUENCE [LARGE SCALE GENOMIC DNA]</scope>
</reference>
<evidence type="ECO:0000256" key="1">
    <source>
        <dbReference type="SAM" id="MobiDB-lite"/>
    </source>
</evidence>
<dbReference type="Proteomes" id="UP001314229">
    <property type="component" value="Unassembled WGS sequence"/>
</dbReference>
<dbReference type="AlphaFoldDB" id="A0AAV1MR09"/>
<dbReference type="EMBL" id="CAWUFR010000001">
    <property type="protein sequence ID" value="CAK6949288.1"/>
    <property type="molecule type" value="Genomic_DNA"/>
</dbReference>
<keyword evidence="4" id="KW-1185">Reference proteome</keyword>
<keyword evidence="2" id="KW-1133">Transmembrane helix</keyword>
<dbReference type="PANTHER" id="PTHR31004:SF2">
    <property type="entry name" value="TRANSMEMBRANE PROTEIN 79A"/>
    <property type="match status" value="1"/>
</dbReference>